<feature type="domain" description="Arrestin C-terminal-like" evidence="2">
    <location>
        <begin position="203"/>
        <end position="349"/>
    </location>
</feature>
<gene>
    <name evidence="3" type="ORF">EC957_004785</name>
</gene>
<dbReference type="Pfam" id="PF02752">
    <property type="entry name" value="Arrestin_C"/>
    <property type="match status" value="1"/>
</dbReference>
<evidence type="ECO:0000313" key="4">
    <source>
        <dbReference type="Proteomes" id="UP000723463"/>
    </source>
</evidence>
<dbReference type="EMBL" id="JAAAXW010000022">
    <property type="protein sequence ID" value="KAF9549146.1"/>
    <property type="molecule type" value="Genomic_DNA"/>
</dbReference>
<dbReference type="GO" id="GO:0005737">
    <property type="term" value="C:cytoplasm"/>
    <property type="evidence" value="ECO:0007669"/>
    <property type="project" value="TreeGrafter"/>
</dbReference>
<dbReference type="SMART" id="SM01017">
    <property type="entry name" value="Arrestin_C"/>
    <property type="match status" value="1"/>
</dbReference>
<dbReference type="PANTHER" id="PTHR11188">
    <property type="entry name" value="ARRESTIN DOMAIN CONTAINING PROTEIN"/>
    <property type="match status" value="1"/>
</dbReference>
<dbReference type="InterPro" id="IPR050357">
    <property type="entry name" value="Arrestin_domain-protein"/>
</dbReference>
<evidence type="ECO:0000313" key="3">
    <source>
        <dbReference type="EMBL" id="KAF9549146.1"/>
    </source>
</evidence>
<proteinExistence type="predicted"/>
<evidence type="ECO:0000256" key="1">
    <source>
        <dbReference type="SAM" id="MobiDB-lite"/>
    </source>
</evidence>
<feature type="region of interest" description="Disordered" evidence="1">
    <location>
        <begin position="480"/>
        <end position="561"/>
    </location>
</feature>
<dbReference type="InterPro" id="IPR014752">
    <property type="entry name" value="Arrestin-like_C"/>
</dbReference>
<dbReference type="Proteomes" id="UP000723463">
    <property type="component" value="Unassembled WGS sequence"/>
</dbReference>
<protein>
    <recommendedName>
        <fullName evidence="2">Arrestin C-terminal-like domain-containing protein</fullName>
    </recommendedName>
</protein>
<dbReference type="GO" id="GO:0015031">
    <property type="term" value="P:protein transport"/>
    <property type="evidence" value="ECO:0007669"/>
    <property type="project" value="TreeGrafter"/>
</dbReference>
<dbReference type="PANTHER" id="PTHR11188:SF17">
    <property type="entry name" value="FI21816P1"/>
    <property type="match status" value="1"/>
</dbReference>
<reference evidence="3" key="1">
    <citation type="journal article" date="2020" name="Fungal Divers.">
        <title>Resolving the Mortierellaceae phylogeny through synthesis of multi-gene phylogenetics and phylogenomics.</title>
        <authorList>
            <person name="Vandepol N."/>
            <person name="Liber J."/>
            <person name="Desiro A."/>
            <person name="Na H."/>
            <person name="Kennedy M."/>
            <person name="Barry K."/>
            <person name="Grigoriev I.V."/>
            <person name="Miller A.N."/>
            <person name="O'Donnell K."/>
            <person name="Stajich J.E."/>
            <person name="Bonito G."/>
        </authorList>
    </citation>
    <scope>NUCLEOTIDE SEQUENCE</scope>
    <source>
        <strain evidence="3">NRRL 2591</strain>
    </source>
</reference>
<organism evidence="3 4">
    <name type="scientific">Mortierella hygrophila</name>
    <dbReference type="NCBI Taxonomy" id="979708"/>
    <lineage>
        <taxon>Eukaryota</taxon>
        <taxon>Fungi</taxon>
        <taxon>Fungi incertae sedis</taxon>
        <taxon>Mucoromycota</taxon>
        <taxon>Mortierellomycotina</taxon>
        <taxon>Mortierellomycetes</taxon>
        <taxon>Mortierellales</taxon>
        <taxon>Mortierellaceae</taxon>
        <taxon>Mortierella</taxon>
    </lineage>
</organism>
<accession>A0A9P6FFC7</accession>
<dbReference type="InterPro" id="IPR011022">
    <property type="entry name" value="Arrestin_C-like"/>
</dbReference>
<keyword evidence="4" id="KW-1185">Reference proteome</keyword>
<evidence type="ECO:0000259" key="2">
    <source>
        <dbReference type="SMART" id="SM01017"/>
    </source>
</evidence>
<name>A0A9P6FFC7_9FUNG</name>
<dbReference type="Gene3D" id="2.60.40.640">
    <property type="match status" value="1"/>
</dbReference>
<comment type="caution">
    <text evidence="3">The sequence shown here is derived from an EMBL/GenBank/DDBJ whole genome shotgun (WGS) entry which is preliminary data.</text>
</comment>
<sequence length="586" mass="64784">MLRIAKSLPFFATQDENSPQSYICPTNGFSISVPTRNGLDNYHGPGMVFQGQLNLQLVKVVPSPCLLRVVFTCHSTIPDSTPASPTSESSHTSSNHSASIIKGQNIFEVEHILAQDQPLQIKRHTFMFNIKFPRVNFPASMTDGDRALLYSIHSELTFDLTPGDPTSEATLLSPPVHLKYLPLVPTCIPQFPIIEMSQVIEPLSNKVLVKASLESPQRGVCPGESLPLSLTITNSSESDLTTIYVSLVRVITYPSIHCSTPTGTPPLDPEPVTVHSESIPIAQTANKNTNWMESIEFKVPSNLGLVPTTNKVITPVYKVDYYISVSVPIASRSSGLASWFTPAVRAPPPIDISLIRGTTGTSGNEQQPQQTRLGMRKPSIDKVIKANLHMDRITNLHSSMKWPSLIQLPPIPVIIGTVPYHITEKQLRWPIPNYLDVMDRPRFVRDRFEEEMMQHLESLETLVVAEEEDEQEIDEIIQAARKSASSGESDEEEQRANARIPIRFRNGSQPRQREPSLPSMGLDTPPPSPPTNSSMDHVHGRPGAHTLPRVGRRSMSPKASGLGKGLLLEMHQSKVQQQMQSELAGM</sequence>
<dbReference type="AlphaFoldDB" id="A0A9P6FFC7"/>